<protein>
    <submittedName>
        <fullName evidence="5">Hemoglobin</fullName>
    </submittedName>
</protein>
<evidence type="ECO:0000313" key="6">
    <source>
        <dbReference type="Proteomes" id="UP000183209"/>
    </source>
</evidence>
<dbReference type="EMBL" id="FPAG01000003">
    <property type="protein sequence ID" value="SFS63989.1"/>
    <property type="molecule type" value="Genomic_DNA"/>
</dbReference>
<dbReference type="GO" id="GO:0020037">
    <property type="term" value="F:heme binding"/>
    <property type="evidence" value="ECO:0007669"/>
    <property type="project" value="InterPro"/>
</dbReference>
<evidence type="ECO:0000256" key="2">
    <source>
        <dbReference type="ARBA" id="ARBA00022617"/>
    </source>
</evidence>
<reference evidence="5 6" key="1">
    <citation type="submission" date="2016-10" db="EMBL/GenBank/DDBJ databases">
        <authorList>
            <person name="de Groot N.N."/>
        </authorList>
    </citation>
    <scope>NUCLEOTIDE SEQUENCE [LARGE SCALE GENOMIC DNA]</scope>
    <source>
        <strain evidence="5 6">CGMCC 1.6114</strain>
    </source>
</reference>
<dbReference type="GO" id="GO:0046872">
    <property type="term" value="F:metal ion binding"/>
    <property type="evidence" value="ECO:0007669"/>
    <property type="project" value="UniProtKB-KW"/>
</dbReference>
<dbReference type="InterPro" id="IPR012292">
    <property type="entry name" value="Globin/Proto"/>
</dbReference>
<dbReference type="SUPFAM" id="SSF46458">
    <property type="entry name" value="Globin-like"/>
    <property type="match status" value="1"/>
</dbReference>
<name>A0A1I6RGZ0_9FLAO</name>
<accession>A0A1I6RGZ0</accession>
<keyword evidence="2" id="KW-0349">Heme</keyword>
<evidence type="ECO:0000256" key="4">
    <source>
        <dbReference type="ARBA" id="ARBA00023004"/>
    </source>
</evidence>
<dbReference type="InterPro" id="IPR001486">
    <property type="entry name" value="Hemoglobin_trunc"/>
</dbReference>
<organism evidence="5 6">
    <name type="scientific">Zhouia amylolytica</name>
    <dbReference type="NCBI Taxonomy" id="376730"/>
    <lineage>
        <taxon>Bacteria</taxon>
        <taxon>Pseudomonadati</taxon>
        <taxon>Bacteroidota</taxon>
        <taxon>Flavobacteriia</taxon>
        <taxon>Flavobacteriales</taxon>
        <taxon>Flavobacteriaceae</taxon>
        <taxon>Zhouia</taxon>
    </lineage>
</organism>
<dbReference type="CDD" id="cd00454">
    <property type="entry name" value="TrHb1_N"/>
    <property type="match status" value="1"/>
</dbReference>
<dbReference type="Pfam" id="PF01152">
    <property type="entry name" value="Bac_globin"/>
    <property type="match status" value="1"/>
</dbReference>
<keyword evidence="3" id="KW-0479">Metal-binding</keyword>
<dbReference type="Proteomes" id="UP000183209">
    <property type="component" value="Unassembled WGS sequence"/>
</dbReference>
<keyword evidence="4" id="KW-0408">Iron</keyword>
<dbReference type="InterPro" id="IPR009050">
    <property type="entry name" value="Globin-like_sf"/>
</dbReference>
<dbReference type="AlphaFoldDB" id="A0A1I6RGZ0"/>
<dbReference type="Gene3D" id="1.10.490.10">
    <property type="entry name" value="Globins"/>
    <property type="match status" value="1"/>
</dbReference>
<sequence>MESANKNSLYHRLGELKGIEAIVDDAVDAHMTNPTVKSRFTPLLEDPNHFKQVRQHLIDFFAAGAGGNIDYKGMDMLKAHKGMNISKGEYLAVMDDIMGALEKHNIDEPTKKDVLAIIYSLREQIIGV</sequence>
<gene>
    <name evidence="5" type="ORF">SAMN04487906_1074</name>
</gene>
<keyword evidence="1" id="KW-0813">Transport</keyword>
<evidence type="ECO:0000256" key="3">
    <source>
        <dbReference type="ARBA" id="ARBA00022723"/>
    </source>
</evidence>
<dbReference type="RefSeq" id="WP_038266404.1">
    <property type="nucleotide sequence ID" value="NZ_FPAG01000003.1"/>
</dbReference>
<evidence type="ECO:0000313" key="5">
    <source>
        <dbReference type="EMBL" id="SFS63989.1"/>
    </source>
</evidence>
<proteinExistence type="predicted"/>
<dbReference type="GO" id="GO:0019825">
    <property type="term" value="F:oxygen binding"/>
    <property type="evidence" value="ECO:0007669"/>
    <property type="project" value="InterPro"/>
</dbReference>
<evidence type="ECO:0000256" key="1">
    <source>
        <dbReference type="ARBA" id="ARBA00022448"/>
    </source>
</evidence>
<dbReference type="OrthoDB" id="9795814at2"/>